<name>A0AAN6WV75_9PEZI</name>
<keyword evidence="3" id="KW-1185">Reference proteome</keyword>
<dbReference type="AlphaFoldDB" id="A0AAN6WV75"/>
<dbReference type="Proteomes" id="UP001302126">
    <property type="component" value="Unassembled WGS sequence"/>
</dbReference>
<feature type="chain" id="PRO_5043041284" evidence="1">
    <location>
        <begin position="16"/>
        <end position="76"/>
    </location>
</feature>
<evidence type="ECO:0000313" key="3">
    <source>
        <dbReference type="Proteomes" id="UP001302126"/>
    </source>
</evidence>
<keyword evidence="1" id="KW-0732">Signal</keyword>
<gene>
    <name evidence="2" type="ORF">QBC35DRAFT_499709</name>
</gene>
<evidence type="ECO:0000313" key="2">
    <source>
        <dbReference type="EMBL" id="KAK4187052.1"/>
    </source>
</evidence>
<proteinExistence type="predicted"/>
<evidence type="ECO:0000256" key="1">
    <source>
        <dbReference type="SAM" id="SignalP"/>
    </source>
</evidence>
<accession>A0AAN6WV75</accession>
<organism evidence="2 3">
    <name type="scientific">Podospora australis</name>
    <dbReference type="NCBI Taxonomy" id="1536484"/>
    <lineage>
        <taxon>Eukaryota</taxon>
        <taxon>Fungi</taxon>
        <taxon>Dikarya</taxon>
        <taxon>Ascomycota</taxon>
        <taxon>Pezizomycotina</taxon>
        <taxon>Sordariomycetes</taxon>
        <taxon>Sordariomycetidae</taxon>
        <taxon>Sordariales</taxon>
        <taxon>Podosporaceae</taxon>
        <taxon>Podospora</taxon>
    </lineage>
</organism>
<feature type="signal peptide" evidence="1">
    <location>
        <begin position="1"/>
        <end position="15"/>
    </location>
</feature>
<dbReference type="EMBL" id="MU864410">
    <property type="protein sequence ID" value="KAK4187052.1"/>
    <property type="molecule type" value="Genomic_DNA"/>
</dbReference>
<protein>
    <submittedName>
        <fullName evidence="2">Uncharacterized protein</fullName>
    </submittedName>
</protein>
<comment type="caution">
    <text evidence="2">The sequence shown here is derived from an EMBL/GenBank/DDBJ whole genome shotgun (WGS) entry which is preliminary data.</text>
</comment>
<reference evidence="2" key="1">
    <citation type="journal article" date="2023" name="Mol. Phylogenet. Evol.">
        <title>Genome-scale phylogeny and comparative genomics of the fungal order Sordariales.</title>
        <authorList>
            <person name="Hensen N."/>
            <person name="Bonometti L."/>
            <person name="Westerberg I."/>
            <person name="Brannstrom I.O."/>
            <person name="Guillou S."/>
            <person name="Cros-Aarteil S."/>
            <person name="Calhoun S."/>
            <person name="Haridas S."/>
            <person name="Kuo A."/>
            <person name="Mondo S."/>
            <person name="Pangilinan J."/>
            <person name="Riley R."/>
            <person name="LaButti K."/>
            <person name="Andreopoulos B."/>
            <person name="Lipzen A."/>
            <person name="Chen C."/>
            <person name="Yan M."/>
            <person name="Daum C."/>
            <person name="Ng V."/>
            <person name="Clum A."/>
            <person name="Steindorff A."/>
            <person name="Ohm R.A."/>
            <person name="Martin F."/>
            <person name="Silar P."/>
            <person name="Natvig D.O."/>
            <person name="Lalanne C."/>
            <person name="Gautier V."/>
            <person name="Ament-Velasquez S.L."/>
            <person name="Kruys A."/>
            <person name="Hutchinson M.I."/>
            <person name="Powell A.J."/>
            <person name="Barry K."/>
            <person name="Miller A.N."/>
            <person name="Grigoriev I.V."/>
            <person name="Debuchy R."/>
            <person name="Gladieux P."/>
            <person name="Hiltunen Thoren M."/>
            <person name="Johannesson H."/>
        </authorList>
    </citation>
    <scope>NUCLEOTIDE SEQUENCE</scope>
    <source>
        <strain evidence="2">PSN309</strain>
    </source>
</reference>
<reference evidence="2" key="2">
    <citation type="submission" date="2023-05" db="EMBL/GenBank/DDBJ databases">
        <authorList>
            <consortium name="Lawrence Berkeley National Laboratory"/>
            <person name="Steindorff A."/>
            <person name="Hensen N."/>
            <person name="Bonometti L."/>
            <person name="Westerberg I."/>
            <person name="Brannstrom I.O."/>
            <person name="Guillou S."/>
            <person name="Cros-Aarteil S."/>
            <person name="Calhoun S."/>
            <person name="Haridas S."/>
            <person name="Kuo A."/>
            <person name="Mondo S."/>
            <person name="Pangilinan J."/>
            <person name="Riley R."/>
            <person name="Labutti K."/>
            <person name="Andreopoulos B."/>
            <person name="Lipzen A."/>
            <person name="Chen C."/>
            <person name="Yanf M."/>
            <person name="Daum C."/>
            <person name="Ng V."/>
            <person name="Clum A."/>
            <person name="Ohm R."/>
            <person name="Martin F."/>
            <person name="Silar P."/>
            <person name="Natvig D."/>
            <person name="Lalanne C."/>
            <person name="Gautier V."/>
            <person name="Ament-Velasquez S.L."/>
            <person name="Kruys A."/>
            <person name="Hutchinson M.I."/>
            <person name="Powell A.J."/>
            <person name="Barry K."/>
            <person name="Miller A.N."/>
            <person name="Grigoriev I.V."/>
            <person name="Debuchy R."/>
            <person name="Gladieux P."/>
            <person name="Thoren M.H."/>
            <person name="Johannesson H."/>
        </authorList>
    </citation>
    <scope>NUCLEOTIDE SEQUENCE</scope>
    <source>
        <strain evidence="2">PSN309</strain>
    </source>
</reference>
<sequence length="76" mass="8685">MFVWVLWLSADYVDCIKDISFRMTPGRWAESLTQQLQPLHSPAQEQEVQPQLAVILKNLYGLMFGEGLGALIFVDM</sequence>